<dbReference type="STRING" id="490629.SAMN05216266_10483"/>
<feature type="domain" description="DUF4232" evidence="2">
    <location>
        <begin position="54"/>
        <end position="184"/>
    </location>
</feature>
<evidence type="ECO:0000313" key="3">
    <source>
        <dbReference type="EMBL" id="SFB05545.1"/>
    </source>
</evidence>
<accession>A0A1I0XWV1</accession>
<sequence length="190" mass="19523">MGDGTKIALTALSLLLVGACGVRPVAPAQPTLPISAGPSTVWKPGPETLEPGVCPASGVRYEAGPVEAALGHRAVVLTMRNCGSDPRTVSGYPAIAVLNNAGVPLDIEVRHDSSYMARDPGPKTRKLEPGAELLSVVAWSATVTHGELETGAALTVSTLPGEKPQTLAVETDLGTTGKVELTAWDVELAQ</sequence>
<evidence type="ECO:0000313" key="4">
    <source>
        <dbReference type="Proteomes" id="UP000243799"/>
    </source>
</evidence>
<dbReference type="RefSeq" id="WP_091671779.1">
    <property type="nucleotide sequence ID" value="NZ_FOKG01000004.1"/>
</dbReference>
<dbReference type="Pfam" id="PF14016">
    <property type="entry name" value="DUF4232"/>
    <property type="match status" value="1"/>
</dbReference>
<dbReference type="Proteomes" id="UP000243799">
    <property type="component" value="Unassembled WGS sequence"/>
</dbReference>
<dbReference type="OrthoDB" id="3827416at2"/>
<protein>
    <recommendedName>
        <fullName evidence="2">DUF4232 domain-containing protein</fullName>
    </recommendedName>
</protein>
<dbReference type="AlphaFoldDB" id="A0A1I0XWV1"/>
<reference evidence="4" key="1">
    <citation type="submission" date="2016-10" db="EMBL/GenBank/DDBJ databases">
        <authorList>
            <person name="Varghese N."/>
            <person name="Submissions S."/>
        </authorList>
    </citation>
    <scope>NUCLEOTIDE SEQUENCE [LARGE SCALE GENOMIC DNA]</scope>
    <source>
        <strain evidence="4">CGMCC 4.3568</strain>
    </source>
</reference>
<evidence type="ECO:0000256" key="1">
    <source>
        <dbReference type="SAM" id="SignalP"/>
    </source>
</evidence>
<name>A0A1I0XWV1_9PSEU</name>
<gene>
    <name evidence="3" type="ORF">SAMN05216266_10483</name>
</gene>
<proteinExistence type="predicted"/>
<feature type="chain" id="PRO_5017464571" description="DUF4232 domain-containing protein" evidence="1">
    <location>
        <begin position="29"/>
        <end position="190"/>
    </location>
</feature>
<feature type="signal peptide" evidence="1">
    <location>
        <begin position="1"/>
        <end position="28"/>
    </location>
</feature>
<organism evidence="3 4">
    <name type="scientific">Amycolatopsis marina</name>
    <dbReference type="NCBI Taxonomy" id="490629"/>
    <lineage>
        <taxon>Bacteria</taxon>
        <taxon>Bacillati</taxon>
        <taxon>Actinomycetota</taxon>
        <taxon>Actinomycetes</taxon>
        <taxon>Pseudonocardiales</taxon>
        <taxon>Pseudonocardiaceae</taxon>
        <taxon>Amycolatopsis</taxon>
    </lineage>
</organism>
<dbReference type="PROSITE" id="PS51257">
    <property type="entry name" value="PROKAR_LIPOPROTEIN"/>
    <property type="match status" value="1"/>
</dbReference>
<dbReference type="InterPro" id="IPR025326">
    <property type="entry name" value="DUF4232"/>
</dbReference>
<keyword evidence="4" id="KW-1185">Reference proteome</keyword>
<keyword evidence="1" id="KW-0732">Signal</keyword>
<dbReference type="EMBL" id="FOKG01000004">
    <property type="protein sequence ID" value="SFB05545.1"/>
    <property type="molecule type" value="Genomic_DNA"/>
</dbReference>
<evidence type="ECO:0000259" key="2">
    <source>
        <dbReference type="Pfam" id="PF14016"/>
    </source>
</evidence>